<dbReference type="PANTHER" id="PTHR31140">
    <property type="entry name" value="B3 DOMAIN-CONTAINING TRANSCRIPTION FACTOR ABI3"/>
    <property type="match status" value="1"/>
</dbReference>
<dbReference type="GO" id="GO:0005634">
    <property type="term" value="C:nucleus"/>
    <property type="evidence" value="ECO:0007669"/>
    <property type="project" value="UniProtKB-SubCell"/>
</dbReference>
<dbReference type="RefSeq" id="XP_010251300.1">
    <property type="nucleotide sequence ID" value="XM_010252998.2"/>
</dbReference>
<gene>
    <name evidence="9" type="primary">LOC104593229</name>
</gene>
<keyword evidence="4" id="KW-0804">Transcription</keyword>
<dbReference type="GO" id="GO:0003700">
    <property type="term" value="F:DNA-binding transcription factor activity"/>
    <property type="evidence" value="ECO:0007669"/>
    <property type="project" value="InterPro"/>
</dbReference>
<feature type="region of interest" description="Disordered" evidence="6">
    <location>
        <begin position="110"/>
        <end position="132"/>
    </location>
</feature>
<dbReference type="eggNOG" id="ENOG502QSHQ">
    <property type="taxonomic scope" value="Eukaryota"/>
</dbReference>
<feature type="compositionally biased region" description="Basic residues" evidence="6">
    <location>
        <begin position="303"/>
        <end position="317"/>
    </location>
</feature>
<feature type="region of interest" description="Disordered" evidence="6">
    <location>
        <begin position="404"/>
        <end position="423"/>
    </location>
</feature>
<feature type="compositionally biased region" description="Basic and acidic residues" evidence="6">
    <location>
        <begin position="110"/>
        <end position="119"/>
    </location>
</feature>
<organism evidence="8 9">
    <name type="scientific">Nelumbo nucifera</name>
    <name type="common">Sacred lotus</name>
    <dbReference type="NCBI Taxonomy" id="4432"/>
    <lineage>
        <taxon>Eukaryota</taxon>
        <taxon>Viridiplantae</taxon>
        <taxon>Streptophyta</taxon>
        <taxon>Embryophyta</taxon>
        <taxon>Tracheophyta</taxon>
        <taxon>Spermatophyta</taxon>
        <taxon>Magnoliopsida</taxon>
        <taxon>Proteales</taxon>
        <taxon>Nelumbonaceae</taxon>
        <taxon>Nelumbo</taxon>
    </lineage>
</organism>
<feature type="compositionally biased region" description="Low complexity" evidence="6">
    <location>
        <begin position="37"/>
        <end position="47"/>
    </location>
</feature>
<reference evidence="9" key="1">
    <citation type="submission" date="2025-08" db="UniProtKB">
        <authorList>
            <consortium name="RefSeq"/>
        </authorList>
    </citation>
    <scope>IDENTIFICATION</scope>
</reference>
<evidence type="ECO:0000313" key="8">
    <source>
        <dbReference type="Proteomes" id="UP000189703"/>
    </source>
</evidence>
<dbReference type="CDD" id="cd10017">
    <property type="entry name" value="B3_DNA"/>
    <property type="match status" value="1"/>
</dbReference>
<evidence type="ECO:0000313" key="9">
    <source>
        <dbReference type="RefSeq" id="XP_010251300.1"/>
    </source>
</evidence>
<keyword evidence="2" id="KW-0805">Transcription regulation</keyword>
<evidence type="ECO:0000256" key="5">
    <source>
        <dbReference type="ARBA" id="ARBA00023242"/>
    </source>
</evidence>
<comment type="subcellular location">
    <subcellularLocation>
        <location evidence="1">Nucleus</location>
    </subcellularLocation>
</comment>
<dbReference type="KEGG" id="nnu:104593229"/>
<feature type="region of interest" description="Disordered" evidence="6">
    <location>
        <begin position="1"/>
        <end position="78"/>
    </location>
</feature>
<dbReference type="SMR" id="A0A1U7ZEQ2"/>
<feature type="region of interest" description="Disordered" evidence="6">
    <location>
        <begin position="428"/>
        <end position="453"/>
    </location>
</feature>
<dbReference type="GO" id="GO:0003677">
    <property type="term" value="F:DNA binding"/>
    <property type="evidence" value="ECO:0007669"/>
    <property type="project" value="UniProtKB-KW"/>
</dbReference>
<sequence>MEFEQGGEGYCEEEEGEEEGEEEEMTVDRGMTKIPFSSASSSSSPYSQYKGVVPQPDRRWGGQMYERHQQEEEAGRSYDRPAAAPLEFHGQEAVTNFNRKLELIDLSTRRSDDISRGESDGGGSSSGGGGCVEREHMFDKVVTPSDVGKLNRLVIPKQHAEKYFPLDSAANEKGLLLSFEDRSGKPWRFRYSYWNSSQSYVMTKGWSRFVKEKKLDAGDIVSFERGVGESGRNRLYIDWRRRPDAPDPAILPPLPFSHPLSLPRSVPWGHGRLFLPTTPTVSMSVSMPSRNHVNFQQPNYDGHHHHHHHHHHPHPHRTSYNSNTYGYNVVNSGAGSVVYLRSSAPLPAGGVVQQGVDEPMVFDSVPVVHGKAAAKRVRLFGVNLDCPISEDPEFHALSSSPTIQHTTTTMDSLSPQHPTPPLQLRLYSGAPLPTVPPELPKNGKQSLTFNLDI</sequence>
<evidence type="ECO:0000256" key="1">
    <source>
        <dbReference type="ARBA" id="ARBA00004123"/>
    </source>
</evidence>
<dbReference type="Proteomes" id="UP000189703">
    <property type="component" value="Unplaced"/>
</dbReference>
<dbReference type="Pfam" id="PF02362">
    <property type="entry name" value="B3"/>
    <property type="match status" value="1"/>
</dbReference>
<dbReference type="SMART" id="SM00380">
    <property type="entry name" value="AP2"/>
    <property type="match status" value="1"/>
</dbReference>
<evidence type="ECO:0000256" key="2">
    <source>
        <dbReference type="ARBA" id="ARBA00023015"/>
    </source>
</evidence>
<feature type="compositionally biased region" description="Polar residues" evidence="6">
    <location>
        <begin position="443"/>
        <end position="453"/>
    </location>
</feature>
<evidence type="ECO:0000256" key="6">
    <source>
        <dbReference type="SAM" id="MobiDB-lite"/>
    </source>
</evidence>
<keyword evidence="5" id="KW-0539">Nucleus</keyword>
<feature type="compositionally biased region" description="Acidic residues" evidence="6">
    <location>
        <begin position="1"/>
        <end position="25"/>
    </location>
</feature>
<feature type="compositionally biased region" description="Basic and acidic residues" evidence="6">
    <location>
        <begin position="56"/>
        <end position="78"/>
    </location>
</feature>
<dbReference type="SUPFAM" id="SSF101936">
    <property type="entry name" value="DNA-binding pseudobarrel domain"/>
    <property type="match status" value="1"/>
</dbReference>
<dbReference type="InParanoid" id="A0A1U7ZEQ2"/>
<dbReference type="PROSITE" id="PS50863">
    <property type="entry name" value="B3"/>
    <property type="match status" value="1"/>
</dbReference>
<protein>
    <submittedName>
        <fullName evidence="9">B3 domain-containing protein Os03g0120900-like</fullName>
    </submittedName>
</protein>
<keyword evidence="3" id="KW-0238">DNA-binding</keyword>
<accession>A0A1U7ZEQ2</accession>
<dbReference type="SMART" id="SM01019">
    <property type="entry name" value="B3"/>
    <property type="match status" value="1"/>
</dbReference>
<dbReference type="FunFam" id="2.40.330.10:FF:000002">
    <property type="entry name" value="B3 domain-containing protein"/>
    <property type="match status" value="1"/>
</dbReference>
<dbReference type="FunCoup" id="A0A1U7ZEQ2">
    <property type="interactions" value="191"/>
</dbReference>
<dbReference type="OrthoDB" id="2020802at2759"/>
<feature type="compositionally biased region" description="Gly residues" evidence="6">
    <location>
        <begin position="120"/>
        <end position="131"/>
    </location>
</feature>
<dbReference type="Gene3D" id="2.40.330.10">
    <property type="entry name" value="DNA-binding pseudobarrel domain"/>
    <property type="match status" value="1"/>
</dbReference>
<feature type="domain" description="TF-B3" evidence="7">
    <location>
        <begin position="138"/>
        <end position="243"/>
    </location>
</feature>
<dbReference type="OMA" id="HHATMAS"/>
<dbReference type="InterPro" id="IPR044800">
    <property type="entry name" value="LEC2-like"/>
</dbReference>
<feature type="region of interest" description="Disordered" evidence="6">
    <location>
        <begin position="299"/>
        <end position="319"/>
    </location>
</feature>
<evidence type="ECO:0000256" key="3">
    <source>
        <dbReference type="ARBA" id="ARBA00023125"/>
    </source>
</evidence>
<keyword evidence="8" id="KW-1185">Reference proteome</keyword>
<dbReference type="InterPro" id="IPR003340">
    <property type="entry name" value="B3_DNA-bd"/>
</dbReference>
<dbReference type="InterPro" id="IPR001471">
    <property type="entry name" value="AP2/ERF_dom"/>
</dbReference>
<name>A0A1U7ZEQ2_NELNU</name>
<evidence type="ECO:0000259" key="7">
    <source>
        <dbReference type="PROSITE" id="PS50863"/>
    </source>
</evidence>
<dbReference type="GeneID" id="104593229"/>
<dbReference type="AlphaFoldDB" id="A0A1U7ZEQ2"/>
<dbReference type="InterPro" id="IPR015300">
    <property type="entry name" value="DNA-bd_pseudobarrel_sf"/>
</dbReference>
<feature type="compositionally biased region" description="Polar residues" evidence="6">
    <location>
        <begin position="404"/>
        <end position="416"/>
    </location>
</feature>
<dbReference type="PANTHER" id="PTHR31140:SF2">
    <property type="entry name" value="B3 DOMAIN-CONTAINING TRANSCRIPTION FACTOR NGA2"/>
    <property type="match status" value="1"/>
</dbReference>
<evidence type="ECO:0000256" key="4">
    <source>
        <dbReference type="ARBA" id="ARBA00023163"/>
    </source>
</evidence>
<proteinExistence type="predicted"/>